<evidence type="ECO:0000313" key="7">
    <source>
        <dbReference type="EMBL" id="SVC61840.1"/>
    </source>
</evidence>
<comment type="subcellular location">
    <subcellularLocation>
        <location evidence="1">Membrane</location>
    </subcellularLocation>
</comment>
<sequence length="306" mass="35175">AWPPRPLAAIEWTVRMILYPWVLLYLAMSLVIWKWLLPSEATMSSLEPGWIAGIWLRNLAVVALIAGGLYWWLYVRRAQGNDFKFNPRWPSTGSKFTFGSQVRDNAFWTMTSGVAFLTGYESLTHWAYASGLVQRPEWSSNPVVVVLMATLGVVFVSTAHFWLNHRLIHTVPLYRRIHALHHRNPNPTPWTGISMHPLEHLVYFSGFLVWWVIPVHPLVILMFVFYDGPGPAPSHSGFARVQLGRWSMPAGDLFHQLHHRFFEVNYGNTQMPIDWWTGTWHDGTRTTHLQLKGRQRAAQTSGDPIS</sequence>
<feature type="non-terminal residue" evidence="7">
    <location>
        <position position="1"/>
    </location>
</feature>
<evidence type="ECO:0000256" key="3">
    <source>
        <dbReference type="ARBA" id="ARBA00022989"/>
    </source>
</evidence>
<keyword evidence="2 5" id="KW-0812">Transmembrane</keyword>
<feature type="transmembrane region" description="Helical" evidence="5">
    <location>
        <begin position="143"/>
        <end position="163"/>
    </location>
</feature>
<keyword evidence="3 5" id="KW-1133">Transmembrane helix</keyword>
<feature type="transmembrane region" description="Helical" evidence="5">
    <location>
        <begin position="55"/>
        <end position="75"/>
    </location>
</feature>
<dbReference type="PANTHER" id="PTHR11863">
    <property type="entry name" value="STEROL DESATURASE"/>
    <property type="match status" value="1"/>
</dbReference>
<dbReference type="GO" id="GO:0008610">
    <property type="term" value="P:lipid biosynthetic process"/>
    <property type="evidence" value="ECO:0007669"/>
    <property type="project" value="InterPro"/>
</dbReference>
<dbReference type="GO" id="GO:0005506">
    <property type="term" value="F:iron ion binding"/>
    <property type="evidence" value="ECO:0007669"/>
    <property type="project" value="InterPro"/>
</dbReference>
<dbReference type="Pfam" id="PF04116">
    <property type="entry name" value="FA_hydroxylase"/>
    <property type="match status" value="1"/>
</dbReference>
<evidence type="ECO:0000259" key="6">
    <source>
        <dbReference type="Pfam" id="PF04116"/>
    </source>
</evidence>
<accession>A0A382NME6</accession>
<feature type="domain" description="Fatty acid hydroxylase" evidence="6">
    <location>
        <begin position="152"/>
        <end position="279"/>
    </location>
</feature>
<feature type="transmembrane region" description="Helical" evidence="5">
    <location>
        <begin position="12"/>
        <end position="35"/>
    </location>
</feature>
<dbReference type="EMBL" id="UINC01101210">
    <property type="protein sequence ID" value="SVC61840.1"/>
    <property type="molecule type" value="Genomic_DNA"/>
</dbReference>
<evidence type="ECO:0000256" key="1">
    <source>
        <dbReference type="ARBA" id="ARBA00004370"/>
    </source>
</evidence>
<keyword evidence="4 5" id="KW-0472">Membrane</keyword>
<name>A0A382NME6_9ZZZZ</name>
<dbReference type="GO" id="GO:0016020">
    <property type="term" value="C:membrane"/>
    <property type="evidence" value="ECO:0007669"/>
    <property type="project" value="UniProtKB-SubCell"/>
</dbReference>
<evidence type="ECO:0000256" key="2">
    <source>
        <dbReference type="ARBA" id="ARBA00022692"/>
    </source>
</evidence>
<proteinExistence type="predicted"/>
<evidence type="ECO:0000256" key="5">
    <source>
        <dbReference type="SAM" id="Phobius"/>
    </source>
</evidence>
<organism evidence="7">
    <name type="scientific">marine metagenome</name>
    <dbReference type="NCBI Taxonomy" id="408172"/>
    <lineage>
        <taxon>unclassified sequences</taxon>
        <taxon>metagenomes</taxon>
        <taxon>ecological metagenomes</taxon>
    </lineage>
</organism>
<protein>
    <recommendedName>
        <fullName evidence="6">Fatty acid hydroxylase domain-containing protein</fullName>
    </recommendedName>
</protein>
<evidence type="ECO:0000256" key="4">
    <source>
        <dbReference type="ARBA" id="ARBA00023136"/>
    </source>
</evidence>
<dbReference type="GO" id="GO:0016491">
    <property type="term" value="F:oxidoreductase activity"/>
    <property type="evidence" value="ECO:0007669"/>
    <property type="project" value="InterPro"/>
</dbReference>
<dbReference type="InterPro" id="IPR050307">
    <property type="entry name" value="Sterol_Desaturase_Related"/>
</dbReference>
<feature type="transmembrane region" description="Helical" evidence="5">
    <location>
        <begin position="201"/>
        <end position="226"/>
    </location>
</feature>
<reference evidence="7" key="1">
    <citation type="submission" date="2018-05" db="EMBL/GenBank/DDBJ databases">
        <authorList>
            <person name="Lanie J.A."/>
            <person name="Ng W.-L."/>
            <person name="Kazmierczak K.M."/>
            <person name="Andrzejewski T.M."/>
            <person name="Davidsen T.M."/>
            <person name="Wayne K.J."/>
            <person name="Tettelin H."/>
            <person name="Glass J.I."/>
            <person name="Rusch D."/>
            <person name="Podicherti R."/>
            <person name="Tsui H.-C.T."/>
            <person name="Winkler M.E."/>
        </authorList>
    </citation>
    <scope>NUCLEOTIDE SEQUENCE</scope>
</reference>
<dbReference type="InterPro" id="IPR006694">
    <property type="entry name" value="Fatty_acid_hydroxylase"/>
</dbReference>
<dbReference type="AlphaFoldDB" id="A0A382NME6"/>
<gene>
    <name evidence="7" type="ORF">METZ01_LOCUS314694</name>
</gene>